<proteinExistence type="predicted"/>
<evidence type="ECO:0000313" key="1">
    <source>
        <dbReference type="EMBL" id="PHM21994.1"/>
    </source>
</evidence>
<dbReference type="Proteomes" id="UP000224871">
    <property type="component" value="Unassembled WGS sequence"/>
</dbReference>
<organism evidence="1 2">
    <name type="scientific">Xenorhabdus innexi</name>
    <dbReference type="NCBI Taxonomy" id="290109"/>
    <lineage>
        <taxon>Bacteria</taxon>
        <taxon>Pseudomonadati</taxon>
        <taxon>Pseudomonadota</taxon>
        <taxon>Gammaproteobacteria</taxon>
        <taxon>Enterobacterales</taxon>
        <taxon>Morganellaceae</taxon>
        <taxon>Xenorhabdus</taxon>
    </lineage>
</organism>
<comment type="caution">
    <text evidence="1">The sequence shown here is derived from an EMBL/GenBank/DDBJ whole genome shotgun (WGS) entry which is preliminary data.</text>
</comment>
<sequence>MTAHGTVRKPRPPAFSAAPQARSAVPCVMGMAVAAYRLWGDVVAVQPVTGISRHDIFLVRAGGYSQPDDDEHRAAIFIDGIYPQPAVVRPCPNRAGLAGTGVSVAVCGQWVYALGSGTVALFVSAQ</sequence>
<accession>A0A2G0MHJ3</accession>
<protein>
    <submittedName>
        <fullName evidence="1">Uncharacterized protein</fullName>
    </submittedName>
</protein>
<keyword evidence="2" id="KW-1185">Reference proteome</keyword>
<evidence type="ECO:0000313" key="2">
    <source>
        <dbReference type="Proteomes" id="UP000224871"/>
    </source>
</evidence>
<reference evidence="1 2" key="1">
    <citation type="journal article" date="2017" name="Nat. Microbiol.">
        <title>Natural product diversity associated with the nematode symbionts Photorhabdus and Xenorhabdus.</title>
        <authorList>
            <person name="Tobias N.J."/>
            <person name="Wolff H."/>
            <person name="Djahanschiri B."/>
            <person name="Grundmann F."/>
            <person name="Kronenwerth M."/>
            <person name="Shi Y.M."/>
            <person name="Simonyi S."/>
            <person name="Grun P."/>
            <person name="Shapiro-Ilan D."/>
            <person name="Pidot S.J."/>
            <person name="Stinear T.P."/>
            <person name="Ebersberger I."/>
            <person name="Bode H.B."/>
        </authorList>
    </citation>
    <scope>NUCLEOTIDE SEQUENCE [LARGE SCALE GENOMIC DNA]</scope>
    <source>
        <strain evidence="1 2">DSM 16336</strain>
    </source>
</reference>
<dbReference type="EMBL" id="NIBU01000227">
    <property type="protein sequence ID" value="PHM21994.1"/>
    <property type="molecule type" value="Genomic_DNA"/>
</dbReference>
<name>A0A2G0MHJ3_9GAMM</name>
<gene>
    <name evidence="1" type="ORF">Xinn_04180</name>
</gene>